<feature type="domain" description="BIG2" evidence="2">
    <location>
        <begin position="3307"/>
        <end position="3389"/>
    </location>
</feature>
<feature type="signal peptide" evidence="1">
    <location>
        <begin position="1"/>
        <end position="20"/>
    </location>
</feature>
<evidence type="ECO:0000313" key="3">
    <source>
        <dbReference type="EMBL" id="PQJ09117.1"/>
    </source>
</evidence>
<organism evidence="3 4">
    <name type="scientific">Flavipsychrobacter stenotrophus</name>
    <dbReference type="NCBI Taxonomy" id="2077091"/>
    <lineage>
        <taxon>Bacteria</taxon>
        <taxon>Pseudomonadati</taxon>
        <taxon>Bacteroidota</taxon>
        <taxon>Chitinophagia</taxon>
        <taxon>Chitinophagales</taxon>
        <taxon>Chitinophagaceae</taxon>
        <taxon>Flavipsychrobacter</taxon>
    </lineage>
</organism>
<sequence length="3917" mass="396444">MKNSYAFLLVLLFISSKLRANNPPSFVSISPQTITVCKNSLNNSLNALLQFNDLDTGQVEVISIFRLPTHGSITGLDDTLSSSGLAMAPSHTVAYSPVIGFTGTDTFKIKIYDGTDSAIITIVATIFQPSTPIVLSPIQYCNNGPDSALVATGASLQWYTSATGGVGSSVTPIPSTALVGETKYYVSQTISGCESARDSIKVTIKPLPVISVTPSLDTICNGNSAVLTAVGGTSYSWNPVSGLNTSTGSSVVASPSATQLYLVTGSDTNNCSNTAISAITVNPRPADIQVYLTTAAVTCIGHQIHLLETSTGGIWSSGSPSIATIDPSTAYITGLDTGAAIISYIYPVTGCFVTRVVSVHPDSLHLGSFSTCYGNPITVRDSLNNDPWETYTGTHIGINHVSFTYSLGGGCEVDYQVITNSLPNPISSPPALCVGSSVTLTDIDSGGIWTCNSPSTATINATTGKLTGLASGTVTITYTLPTTCFTTITITINALPIISISPTFASVCVGSTRTLTASGGISYSWIPVTTLSSSTGVSVVASPTTTTTYTVTGNNINGCISTATKIVTVNSLPTVTMASPPTTICSGQNTTLTATGGTTYSWLPTTGLTTTTGTSVNAHPTVTTTYTVTGKDGNLCADTSVTTIVVDSLPTISITPAPAIICSGQNITLTASGGISYTWTPFTGLSASTGGVVVSNATATTIYTVTAVGGNGCANTTNRTVVVNPVPTVNAISSQVVCNNTSSVAITFTGSVAGATYSWTNSNSSIGLALSGAVNIPSFTALNSSSVAVTSTVTVTPFSNGCTGIPMSFTITVKPSPTVTPIPNQIICSGSTSTLISFNGVAVSGSPTTYNWINSNSAIGLGVSGSGDIGSYLATNATNVPLVSVVTVTPVANSCSGPQQIFSITVNPRPSLSVTSNQILCNGSMTSLTSFSGPVAGTTYSWASSDTTIGIASSGNGNIASFTSINSGVTVVTSTITVTPNANGCAGIQQSFTISVKPTPILSPVLNQSVCNHALTAPTTFTSSVVPVTYTWSNSNSSIGLATSGTGSIGSFTANNGSAVAVTSTITITPAANGCAGSSISFNYTVNPSPTVSPISNQTLCYNTFTSPIIFNGSVAGTTYNWANSNSSIGLASTGTGNIASFTGINSTSVTVTATITVTPVFNGCIGTSSNFTINVTPTPSINPVADQAICKNTGTSPINFSGSVPGASYTWTNSNAGIGLSANGTGNISSFTGLNSSSVAVTSNIIVAPSVGSCIGTLDSFTITINPAPTVNTTTNQILCNTSLSTPIIFGGSPIIGVPTTYNWVNSNNSIGIASTGSGDIGSFTAINTGTVAITSTVTVTPVANGCNGSSSSFNVTVKPTPTITSLSNLAVCNGAAVSISFSSVVSGTTYSWVNTNSSIGLATSGTGSIGSFIAVNSGSTITFSSITVTPTANGCIGSSQIFTITVAPTTTVSAVVNQAVCNNASTTPITFTGGVGGTVYNWSNSNSSIGLATTGTGDIGSFTAINNGSVAITTTITVTPVANSCTGAPQTFTLTVKPTPTVNHISDQIVCNNTLTSATFAGAVSGTLYSWTNSNSTIGITTTGTGNIGSFTAINTGTVSATAIVSVTPSANSCIGIADFFTITVKPSPTLLPIASQTLCNTQSSTPILFSGVAISGFSTTYNWINNNSSTGLPGSGAGDISTFTALNTGSTLIVSTVTVTPVADGCNGGTQIFTITAKPSPTIFPIAGQTTCNNASTSTIVFTGSPVTGFSTTYNWINSNASIGLATIGTGNIASFVSVNTTSTPVTSTITVTPYANGCSGLPQTVSVVVNPTPTVIPVTSQIVCNGTFDTAIALSGNVSGTVYNWSNSNSSIGLATTGSGDIASFIVINTGSVAVTSTITVTPVANTCVGTSQNLTITVKPAPTVLPISNQSVCNNNLTSSVIFNGTSVSGSSTIYNWINSDATIGLSSFGSDSIGAFTASNLTSSAIASTITVTPVGNGCIGGSQHFTITVKPTPTVLSVPGQTVCNNTNTATIVFNGTVSGTNYNWSNSNSSIGLASSGTGNIASFTGINSSSVAVTSTVIVTPVANSCVGSPQSFSLNVKPSPTVISVASQTICNSSTTTLVSFTGSPISGFSTVYNWTNSNNTTGIPATGSGDILPFVGSNSGNVANVSTITVTPVADLCSGSPVNFTITVNPTPDLLPLTSQSVCNGAATTAIIFSGGVTGTVYNWVNSNPSIGLPTAGTGNMAAFTGINTTTATSVSTVTVTPSVNGCIGAAQVFTISIKPTPDVNPVSNQIICNGASAATVLFGGSVVGTVYNWANNNGSIGLAASGIGNILSFPVVNVGTTSTISTITVTPFANSCNGPAQNFTITVNPTPIISPVSGQSICNGFSTTLVSFNSNVAGTSYSWANNAPSIGLASTGAGSIAPFSAINAGSTVVSAIITVTPTANLCNGSTTTFTIDVKPTPFVSPVSGQTICNGGATTSVVFGGSVSGASYSWVNSTSGMGLANSGTGNISSFVTNNTGTVAVTSTITVTLAANGCTGNSQNFNITVNPTPNVFSVPSQTVCNSDFVASTIFGGSVSGTVYNWINSDTSIGIVATGVGNIPAFTALNGGITAVIATINITPYANGCNGLSNSFNITVNPTPSVAAVSDQSVCNQLSTAAIIFGGSLVSGTTYNWSNSNNSIGLSSNGIGNIGSFSAINTSPVVATSTITVAPSANGCIGSPVSFVITVNPTPAVITGDTTVCFGLTSLLSDISVGGSWSTSNILVASISPVGLVSALSTGIDTITYTLPTGCLITTMLLVNPLPNAITGTDSVCVGANVGLANTTPGGIWSSANLSIATVSTSGLVFGVHSGIDTIVYTISSTGCQVVDLIKVNPLPVPIFGSPTACVNSPVVLTDSSGAVMYVVTPVTPGILTITLSNLSACSSHISVLVNPLPQPIIGSTGLCLGTTSQLTDSVSGGVWSSSDTSVATISSTGLVYARAVGSSTISYTLSSGCYRTATVTVNNLFIISGVQLIHPVTCNGISGAIKIMGVGSSITYNVNYLKNGIPHVTVKTSDAVGNLLLDSLTAGTYTNISVSLGGCTSNYVTGLLVDPPNPAIPHLTTNSPVCLGSILNLSSTDTTIGVSFVWSGPGGYTSTFQNTAIVPVSLSDSGYYKVTAGINNCFSSDSVMVHVLSIPNGSSITGSQLVCQFATTILLDSVSGGIWSVKNNHAAINSSGALTGISYGLDTAVYILSNICGSDTNSLEVFIDRIPVIDSITGPAYVCVGSTVTVADITPGGTWLMTNTDAVINTAGLVSGILPGTDTIQYVITNTCGSDTVHKSLAVIALPVAGNITGLPDVCIGSNILLSDTAIGGIWSSSNLSIATINSTGVLHGLSFGNVVIHYTVTNVCGVADVTDTVIVKQLPYAGSISGPSSICAGSSSILHSIVQGGSWSIVASSGVININTSGLGSDSVRVDGINAGTAIVRYVVSNTCGYDTAIFYVTVNPIPSLSSTLNPAGVCSGSPFNYLPTSASPGASYSWSRAVVPLIVNVAGYGVDSINETLVLNGALPTSVIYNVTVTSLGCSNTQAVSVIINPIPAMNSSLNITTCSDVPINYLASSATPLTSFIWSRASVLGILPSVGTGTNYISESLTNSTSAGIFVVYTFTLSAAGCTSTQNVNVLVETQAPAPPRITTMSPSYLCTGTMYQNFGAASIPPSGIKYTWTANGAEVWATGIDDQYCLVNFKYPGFTWVTLSSSYTGYTCKTRDSFVVLVGDYTSMSPEVIYHHPDFVCLFNPEWTYQWGYDDVGTLDSSLLVGETNQNYYNENPDFTNKYYWVITTYKDCMQKTYLRVPTIVNDITSGKVGKMEISPNPNNGRFNVKLTSDFTENGQLIVTDFLGRELLKREIKTNSTISVDLNETGVYILSIVTAHGQVADKIIVQL</sequence>
<evidence type="ECO:0000313" key="4">
    <source>
        <dbReference type="Proteomes" id="UP000239872"/>
    </source>
</evidence>
<feature type="chain" id="PRO_5015617246" description="BIG2 domain-containing protein" evidence="1">
    <location>
        <begin position="21"/>
        <end position="3917"/>
    </location>
</feature>
<feature type="domain" description="BIG2" evidence="2">
    <location>
        <begin position="2925"/>
        <end position="2993"/>
    </location>
</feature>
<reference evidence="3 4" key="1">
    <citation type="submission" date="2018-01" db="EMBL/GenBank/DDBJ databases">
        <title>A novel member of the phylum Bacteroidetes isolated from glacier ice.</title>
        <authorList>
            <person name="Liu Q."/>
            <person name="Xin Y.-H."/>
        </authorList>
    </citation>
    <scope>NUCLEOTIDE SEQUENCE [LARGE SCALE GENOMIC DNA]</scope>
    <source>
        <strain evidence="3 4">RB1R16</strain>
    </source>
</reference>
<dbReference type="InterPro" id="IPR044023">
    <property type="entry name" value="Ig_7"/>
</dbReference>
<proteinExistence type="predicted"/>
<dbReference type="InterPro" id="IPR045828">
    <property type="entry name" value="PKD_Bacteroidetes"/>
</dbReference>
<dbReference type="EMBL" id="PPSL01000007">
    <property type="protein sequence ID" value="PQJ09117.1"/>
    <property type="molecule type" value="Genomic_DNA"/>
</dbReference>
<dbReference type="SUPFAM" id="SSF49373">
    <property type="entry name" value="Invasin/intimin cell-adhesion fragments"/>
    <property type="match status" value="1"/>
</dbReference>
<dbReference type="Pfam" id="PF19406">
    <property type="entry name" value="PKD_5"/>
    <property type="match status" value="3"/>
</dbReference>
<dbReference type="Gene3D" id="2.60.40.1080">
    <property type="match status" value="1"/>
</dbReference>
<dbReference type="SMART" id="SM00635">
    <property type="entry name" value="BID_2"/>
    <property type="match status" value="4"/>
</dbReference>
<comment type="caution">
    <text evidence="3">The sequence shown here is derived from an EMBL/GenBank/DDBJ whole genome shotgun (WGS) entry which is preliminary data.</text>
</comment>
<dbReference type="InterPro" id="IPR013783">
    <property type="entry name" value="Ig-like_fold"/>
</dbReference>
<dbReference type="InterPro" id="IPR026444">
    <property type="entry name" value="Secre_tail"/>
</dbReference>
<evidence type="ECO:0000256" key="1">
    <source>
        <dbReference type="SAM" id="SignalP"/>
    </source>
</evidence>
<name>A0A2S7SR76_9BACT</name>
<dbReference type="Pfam" id="PF02368">
    <property type="entry name" value="Big_2"/>
    <property type="match status" value="1"/>
</dbReference>
<accession>A0A2S7SR76</accession>
<dbReference type="Pfam" id="PF18962">
    <property type="entry name" value="Por_Secre_tail"/>
    <property type="match status" value="1"/>
</dbReference>
<protein>
    <recommendedName>
        <fullName evidence="2">BIG2 domain-containing protein</fullName>
    </recommendedName>
</protein>
<dbReference type="Pfam" id="PF19081">
    <property type="entry name" value="Ig_7"/>
    <property type="match status" value="1"/>
</dbReference>
<keyword evidence="4" id="KW-1185">Reference proteome</keyword>
<dbReference type="InterPro" id="IPR003343">
    <property type="entry name" value="Big_2"/>
</dbReference>
<feature type="domain" description="BIG2" evidence="2">
    <location>
        <begin position="421"/>
        <end position="490"/>
    </location>
</feature>
<dbReference type="InterPro" id="IPR008964">
    <property type="entry name" value="Invasin/intimin_cell_adhesion"/>
</dbReference>
<dbReference type="NCBIfam" id="TIGR04183">
    <property type="entry name" value="Por_Secre_tail"/>
    <property type="match status" value="1"/>
</dbReference>
<evidence type="ECO:0000259" key="2">
    <source>
        <dbReference type="SMART" id="SM00635"/>
    </source>
</evidence>
<gene>
    <name evidence="3" type="ORF">CJD36_020175</name>
</gene>
<keyword evidence="1" id="KW-0732">Signal</keyword>
<dbReference type="Proteomes" id="UP000239872">
    <property type="component" value="Unassembled WGS sequence"/>
</dbReference>
<dbReference type="Gene3D" id="2.60.40.10">
    <property type="entry name" value="Immunoglobulins"/>
    <property type="match status" value="1"/>
</dbReference>
<feature type="domain" description="BIG2" evidence="2">
    <location>
        <begin position="2714"/>
        <end position="2790"/>
    </location>
</feature>